<evidence type="ECO:0000313" key="3">
    <source>
        <dbReference type="Proteomes" id="UP000887013"/>
    </source>
</evidence>
<gene>
    <name evidence="2" type="primary">AVEN_239677_1</name>
    <name evidence="2" type="ORF">NPIL_293781</name>
</gene>
<name>A0A8X6TTT0_NEPPI</name>
<feature type="coiled-coil region" evidence="1">
    <location>
        <begin position="70"/>
        <end position="128"/>
    </location>
</feature>
<proteinExistence type="predicted"/>
<evidence type="ECO:0000313" key="2">
    <source>
        <dbReference type="EMBL" id="GFT49361.1"/>
    </source>
</evidence>
<dbReference type="EMBL" id="BMAW01065217">
    <property type="protein sequence ID" value="GFT49361.1"/>
    <property type="molecule type" value="Genomic_DNA"/>
</dbReference>
<comment type="caution">
    <text evidence="2">The sequence shown here is derived from an EMBL/GenBank/DDBJ whole genome shotgun (WGS) entry which is preliminary data.</text>
</comment>
<dbReference type="AlphaFoldDB" id="A0A8X6TTT0"/>
<evidence type="ECO:0000256" key="1">
    <source>
        <dbReference type="SAM" id="Coils"/>
    </source>
</evidence>
<keyword evidence="1" id="KW-0175">Coiled coil</keyword>
<reference evidence="2" key="1">
    <citation type="submission" date="2020-08" db="EMBL/GenBank/DDBJ databases">
        <title>Multicomponent nature underlies the extraordinary mechanical properties of spider dragline silk.</title>
        <authorList>
            <person name="Kono N."/>
            <person name="Nakamura H."/>
            <person name="Mori M."/>
            <person name="Yoshida Y."/>
            <person name="Ohtoshi R."/>
            <person name="Malay A.D."/>
            <person name="Moran D.A.P."/>
            <person name="Tomita M."/>
            <person name="Numata K."/>
            <person name="Arakawa K."/>
        </authorList>
    </citation>
    <scope>NUCLEOTIDE SEQUENCE</scope>
</reference>
<dbReference type="OrthoDB" id="6427994at2759"/>
<dbReference type="Proteomes" id="UP000887013">
    <property type="component" value="Unassembled WGS sequence"/>
</dbReference>
<protein>
    <submittedName>
        <fullName evidence="2">Uncharacterized protein</fullName>
    </submittedName>
</protein>
<accession>A0A8X6TTT0</accession>
<keyword evidence="3" id="KW-1185">Reference proteome</keyword>
<sequence>MENVIFGPKLKLPSIEGVKSGCENELYLLMKEVDFAFERKHGALNALCQSKQEEIENLKSILESRAQSNKKNLEEHTKYLINEIAKLKEENAHLRKENSKLQKKIQQRRESENQFESLKKSLNVQQEENIMLKDRFTKLSKQHSILQENYQKLLNVMTPKQNVGSSTDKRTLEESSLNFIDALIAEETEKFIKEESGHCELLQSKINQEIEELKRSVRDEIN</sequence>
<organism evidence="2 3">
    <name type="scientific">Nephila pilipes</name>
    <name type="common">Giant wood spider</name>
    <name type="synonym">Nephila maculata</name>
    <dbReference type="NCBI Taxonomy" id="299642"/>
    <lineage>
        <taxon>Eukaryota</taxon>
        <taxon>Metazoa</taxon>
        <taxon>Ecdysozoa</taxon>
        <taxon>Arthropoda</taxon>
        <taxon>Chelicerata</taxon>
        <taxon>Arachnida</taxon>
        <taxon>Araneae</taxon>
        <taxon>Araneomorphae</taxon>
        <taxon>Entelegynae</taxon>
        <taxon>Araneoidea</taxon>
        <taxon>Nephilidae</taxon>
        <taxon>Nephila</taxon>
    </lineage>
</organism>